<sequence length="129" mass="15122">MSNKVVRLLNNYTKKRDSEKKQLASESRVSRRRTMFFGSILLGIVIILLLVAFNQKQANEELHGEVLATTEVLEKKNKQHADLEQQIRQLNDDNYILRIARSEFFLSEEGELIFNLPDKEDKEQEQTEE</sequence>
<evidence type="ECO:0000313" key="4">
    <source>
        <dbReference type="Proteomes" id="UP000044136"/>
    </source>
</evidence>
<gene>
    <name evidence="3" type="primary">ftsL_2</name>
    <name evidence="3" type="ORF">BN1048_01810</name>
</gene>
<dbReference type="HOGENOM" id="CLU_134863_2_1_9"/>
<keyword evidence="2" id="KW-0812">Transmembrane</keyword>
<dbReference type="InterPro" id="IPR007060">
    <property type="entry name" value="FtsL/DivIC"/>
</dbReference>
<keyword evidence="1" id="KW-0175">Coiled coil</keyword>
<keyword evidence="3" id="KW-0131">Cell cycle</keyword>
<dbReference type="GO" id="GO:0051301">
    <property type="term" value="P:cell division"/>
    <property type="evidence" value="ECO:0007669"/>
    <property type="project" value="UniProtKB-KW"/>
</dbReference>
<dbReference type="eggNOG" id="COG2919">
    <property type="taxonomic scope" value="Bacteria"/>
</dbReference>
<evidence type="ECO:0000256" key="2">
    <source>
        <dbReference type="SAM" id="Phobius"/>
    </source>
</evidence>
<dbReference type="Pfam" id="PF04977">
    <property type="entry name" value="DivIC"/>
    <property type="match status" value="1"/>
</dbReference>
<name>A0A078M5K4_9STAP</name>
<dbReference type="PANTHER" id="PTHR40027">
    <property type="entry name" value="CELL DIVISION PROTEIN DIVIC"/>
    <property type="match status" value="1"/>
</dbReference>
<evidence type="ECO:0000256" key="1">
    <source>
        <dbReference type="SAM" id="Coils"/>
    </source>
</evidence>
<dbReference type="EMBL" id="CCSE01000001">
    <property type="protein sequence ID" value="CEA02698.1"/>
    <property type="molecule type" value="Genomic_DNA"/>
</dbReference>
<proteinExistence type="predicted"/>
<feature type="transmembrane region" description="Helical" evidence="2">
    <location>
        <begin position="35"/>
        <end position="53"/>
    </location>
</feature>
<protein>
    <submittedName>
        <fullName evidence="3">Cell division protein FtsL</fullName>
    </submittedName>
</protein>
<dbReference type="Proteomes" id="UP000044136">
    <property type="component" value="Unassembled WGS sequence"/>
</dbReference>
<evidence type="ECO:0000313" key="3">
    <source>
        <dbReference type="EMBL" id="CEA02698.1"/>
    </source>
</evidence>
<accession>A0A078M5K4</accession>
<dbReference type="STRING" id="1461582.BN1048_01810"/>
<keyword evidence="2" id="KW-1133">Transmembrane helix</keyword>
<feature type="coiled-coil region" evidence="1">
    <location>
        <begin position="66"/>
        <end position="93"/>
    </location>
</feature>
<keyword evidence="3" id="KW-0132">Cell division</keyword>
<dbReference type="AlphaFoldDB" id="A0A078M5K4"/>
<dbReference type="InterPro" id="IPR039076">
    <property type="entry name" value="DivIC"/>
</dbReference>
<reference evidence="3 4" key="1">
    <citation type="submission" date="2014-07" db="EMBL/GenBank/DDBJ databases">
        <authorList>
            <person name="Urmite Genomes Urmite Genomes"/>
        </authorList>
    </citation>
    <scope>NUCLEOTIDE SEQUENCE [LARGE SCALE GENOMIC DNA]</scope>
    <source>
        <strain evidence="3 4">13MG44_air</strain>
    </source>
</reference>
<organism evidence="3 4">
    <name type="scientific">Jeotgalicoccus saudimassiliensis</name>
    <dbReference type="NCBI Taxonomy" id="1461582"/>
    <lineage>
        <taxon>Bacteria</taxon>
        <taxon>Bacillati</taxon>
        <taxon>Bacillota</taxon>
        <taxon>Bacilli</taxon>
        <taxon>Bacillales</taxon>
        <taxon>Staphylococcaceae</taxon>
        <taxon>Jeotgalicoccus</taxon>
    </lineage>
</organism>
<keyword evidence="2" id="KW-0472">Membrane</keyword>
<dbReference type="PANTHER" id="PTHR40027:SF1">
    <property type="entry name" value="CELL DIVISION PROTEIN DIVIC"/>
    <property type="match status" value="1"/>
</dbReference>
<dbReference type="RefSeq" id="WP_035810436.1">
    <property type="nucleotide sequence ID" value="NZ_CCSE01000001.1"/>
</dbReference>
<keyword evidence="4" id="KW-1185">Reference proteome</keyword>